<gene>
    <name evidence="5" type="ORF">CYY_009254</name>
</gene>
<keyword evidence="2" id="KW-0597">Phosphoprotein</keyword>
<feature type="domain" description="Ketosynthase family 3 (KS3)" evidence="4">
    <location>
        <begin position="8"/>
        <end position="426"/>
    </location>
</feature>
<comment type="caution">
    <text evidence="5">The sequence shown here is derived from an EMBL/GenBank/DDBJ whole genome shotgun (WGS) entry which is preliminary data.</text>
</comment>
<dbReference type="PANTHER" id="PTHR45681">
    <property type="entry name" value="POLYKETIDE SYNTHASE 44-RELATED"/>
    <property type="match status" value="1"/>
</dbReference>
<dbReference type="Pfam" id="PF00109">
    <property type="entry name" value="ketoacyl-synt"/>
    <property type="match status" value="1"/>
</dbReference>
<dbReference type="Gene3D" id="3.40.366.10">
    <property type="entry name" value="Malonyl-Coenzyme A Acyl Carrier Protein, domain 2"/>
    <property type="match status" value="1"/>
</dbReference>
<dbReference type="InterPro" id="IPR016035">
    <property type="entry name" value="Acyl_Trfase/lysoPLipase"/>
</dbReference>
<proteinExistence type="predicted"/>
<organism evidence="5 6">
    <name type="scientific">Polysphondylium violaceum</name>
    <dbReference type="NCBI Taxonomy" id="133409"/>
    <lineage>
        <taxon>Eukaryota</taxon>
        <taxon>Amoebozoa</taxon>
        <taxon>Evosea</taxon>
        <taxon>Eumycetozoa</taxon>
        <taxon>Dictyostelia</taxon>
        <taxon>Dictyosteliales</taxon>
        <taxon>Dictyosteliaceae</taxon>
        <taxon>Polysphondylium</taxon>
    </lineage>
</organism>
<dbReference type="InterPro" id="IPR014043">
    <property type="entry name" value="Acyl_transferase_dom"/>
</dbReference>
<dbReference type="CDD" id="cd00833">
    <property type="entry name" value="PKS"/>
    <property type="match status" value="1"/>
</dbReference>
<feature type="non-terminal residue" evidence="5">
    <location>
        <position position="718"/>
    </location>
</feature>
<dbReference type="InterPro" id="IPR014031">
    <property type="entry name" value="Ketoacyl_synth_C"/>
</dbReference>
<reference evidence="5" key="1">
    <citation type="submission" date="2020-01" db="EMBL/GenBank/DDBJ databases">
        <title>Development of genomics and gene disruption for Polysphondylium violaceum indicates a role for the polyketide synthase stlB in stalk morphogenesis.</title>
        <authorList>
            <person name="Narita B."/>
            <person name="Kawabe Y."/>
            <person name="Kin K."/>
            <person name="Saito T."/>
            <person name="Gibbs R."/>
            <person name="Kuspa A."/>
            <person name="Muzny D."/>
            <person name="Queller D."/>
            <person name="Richards S."/>
            <person name="Strassman J."/>
            <person name="Sucgang R."/>
            <person name="Worley K."/>
            <person name="Schaap P."/>
        </authorList>
    </citation>
    <scope>NUCLEOTIDE SEQUENCE</scope>
    <source>
        <strain evidence="5">QSvi11</strain>
    </source>
</reference>
<dbReference type="Proteomes" id="UP000695562">
    <property type="component" value="Unassembled WGS sequence"/>
</dbReference>
<evidence type="ECO:0000313" key="6">
    <source>
        <dbReference type="Proteomes" id="UP000695562"/>
    </source>
</evidence>
<dbReference type="InterPro" id="IPR020841">
    <property type="entry name" value="PKS_Beta-ketoAc_synthase_dom"/>
</dbReference>
<dbReference type="PROSITE" id="PS00606">
    <property type="entry name" value="KS3_1"/>
    <property type="match status" value="1"/>
</dbReference>
<keyword evidence="3" id="KW-0808">Transferase</keyword>
<sequence length="718" mass="79976">MNYIAGNKNKVAVVGIGLRLPGNSNSPQEFWNNIKNKFDGVVDIPKERLSENFYNIGYVASNKAGLLDLNEWVYFDPLFFGIKPSDAETMDPQQRMLLKVTYEALEDAHIKPTDIRGSNTSVYIGCYSLDYKSQLVNDGPYLLQSTASYEIANRISHTFDFRGPSMTLDTACSSSINAFSLGFKSIECGDNDLSIVGGVGMIFNNGMLEYLTTIGALSPDGRCKTFDASANGFARSEGCTILVLKNLDKAIVDGDTIYSVVESVNSNSDGNYEKENFNSPSSMAQVENIKSALSKGNIDPSDIYYFECHGTGTITGDKMETKALSIVFKDNHSPDHPLYIGSVKSNIGHTEATSGACSIAKACLMLKYRSLAPNIHFNTPSPNIDFKNWNLSVVTECQPFPTDKKILIGINSFGITGSNGCIILSEYNSNSHHNNKNSNNNNISNSNNLLIPLSSNSKESLNRYQSLIFDKEFVHQVADKLDFNDFSKYHILSKPTNYTQRSVINSDSNWDSFSKSSTINSGEKEIITNMFNININPYVVFVYCGQGPQWNQMGADLYLKHKIFKDTIDTIDLQLSKHFGYSIWEKLFNTNDEESIHDPLLAQPSMFLFQCALTELFKQWDVNPNIITGHSFGEITSLYYSGLISLSSACKVIYERARLQHTTIGSGRMLAISLSESDFNKKYRQQYLNIEIACFNSHNSIVITGVESILQEIKSKLQ</sequence>
<dbReference type="Pfam" id="PF16197">
    <property type="entry name" value="KAsynt_C_assoc"/>
    <property type="match status" value="1"/>
</dbReference>
<dbReference type="Pfam" id="PF00698">
    <property type="entry name" value="Acyl_transf_1"/>
    <property type="match status" value="1"/>
</dbReference>
<evidence type="ECO:0000256" key="3">
    <source>
        <dbReference type="ARBA" id="ARBA00022679"/>
    </source>
</evidence>
<dbReference type="OrthoDB" id="329835at2759"/>
<name>A0A8J4PKG6_9MYCE</name>
<dbReference type="GO" id="GO:0004315">
    <property type="term" value="F:3-oxoacyl-[acyl-carrier-protein] synthase activity"/>
    <property type="evidence" value="ECO:0007669"/>
    <property type="project" value="InterPro"/>
</dbReference>
<dbReference type="SUPFAM" id="SSF52151">
    <property type="entry name" value="FabD/lysophospholipase-like"/>
    <property type="match status" value="1"/>
</dbReference>
<dbReference type="Gene3D" id="3.40.47.10">
    <property type="match status" value="1"/>
</dbReference>
<dbReference type="InterPro" id="IPR016039">
    <property type="entry name" value="Thiolase-like"/>
</dbReference>
<evidence type="ECO:0000259" key="4">
    <source>
        <dbReference type="PROSITE" id="PS52004"/>
    </source>
</evidence>
<dbReference type="GO" id="GO:0006633">
    <property type="term" value="P:fatty acid biosynthetic process"/>
    <property type="evidence" value="ECO:0007669"/>
    <property type="project" value="InterPro"/>
</dbReference>
<keyword evidence="6" id="KW-1185">Reference proteome</keyword>
<dbReference type="InterPro" id="IPR001227">
    <property type="entry name" value="Ac_transferase_dom_sf"/>
</dbReference>
<evidence type="ECO:0000313" key="5">
    <source>
        <dbReference type="EMBL" id="KAF2069432.1"/>
    </source>
</evidence>
<dbReference type="SMART" id="SM00825">
    <property type="entry name" value="PKS_KS"/>
    <property type="match status" value="1"/>
</dbReference>
<dbReference type="SMART" id="SM00827">
    <property type="entry name" value="PKS_AT"/>
    <property type="match status" value="1"/>
</dbReference>
<dbReference type="InterPro" id="IPR014030">
    <property type="entry name" value="Ketoacyl_synth_N"/>
</dbReference>
<keyword evidence="1" id="KW-0596">Phosphopantetheine</keyword>
<dbReference type="AlphaFoldDB" id="A0A8J4PKG6"/>
<dbReference type="Pfam" id="PF02801">
    <property type="entry name" value="Ketoacyl-synt_C"/>
    <property type="match status" value="1"/>
</dbReference>
<dbReference type="InterPro" id="IPR032821">
    <property type="entry name" value="PKS_assoc"/>
</dbReference>
<protein>
    <recommendedName>
        <fullName evidence="4">Ketosynthase family 3 (KS3) domain-containing protein</fullName>
    </recommendedName>
</protein>
<dbReference type="EMBL" id="AJWJ01000664">
    <property type="protein sequence ID" value="KAF2069432.1"/>
    <property type="molecule type" value="Genomic_DNA"/>
</dbReference>
<dbReference type="PROSITE" id="PS52004">
    <property type="entry name" value="KS3_2"/>
    <property type="match status" value="1"/>
</dbReference>
<evidence type="ECO:0000256" key="1">
    <source>
        <dbReference type="ARBA" id="ARBA00022450"/>
    </source>
</evidence>
<dbReference type="InterPro" id="IPR018201">
    <property type="entry name" value="Ketoacyl_synth_AS"/>
</dbReference>
<dbReference type="PANTHER" id="PTHR45681:SF6">
    <property type="entry name" value="POLYKETIDE SYNTHASE 37"/>
    <property type="match status" value="1"/>
</dbReference>
<dbReference type="SUPFAM" id="SSF53901">
    <property type="entry name" value="Thiolase-like"/>
    <property type="match status" value="1"/>
</dbReference>
<evidence type="ECO:0000256" key="2">
    <source>
        <dbReference type="ARBA" id="ARBA00022553"/>
    </source>
</evidence>
<dbReference type="InterPro" id="IPR050444">
    <property type="entry name" value="Polyketide_Synthase"/>
</dbReference>
<accession>A0A8J4PKG6</accession>